<organism evidence="3 4">
    <name type="scientific">Candidatus Roizmanbacteria bacterium RIFCSPLOWO2_01_FULL_37_12</name>
    <dbReference type="NCBI Taxonomy" id="1802056"/>
    <lineage>
        <taxon>Bacteria</taxon>
        <taxon>Candidatus Roizmaniibacteriota</taxon>
    </lineage>
</organism>
<evidence type="ECO:0000313" key="4">
    <source>
        <dbReference type="Proteomes" id="UP000177698"/>
    </source>
</evidence>
<dbReference type="GO" id="GO:0005524">
    <property type="term" value="F:ATP binding"/>
    <property type="evidence" value="ECO:0007669"/>
    <property type="project" value="UniProtKB-UniRule"/>
</dbReference>
<dbReference type="AlphaFoldDB" id="A0A1F7IAJ0"/>
<protein>
    <recommendedName>
        <fullName evidence="2">ATP-grasp domain-containing protein</fullName>
    </recommendedName>
</protein>
<proteinExistence type="predicted"/>
<comment type="caution">
    <text evidence="3">The sequence shown here is derived from an EMBL/GenBank/DDBJ whole genome shotgun (WGS) entry which is preliminary data.</text>
</comment>
<dbReference type="PROSITE" id="PS50975">
    <property type="entry name" value="ATP_GRASP"/>
    <property type="match status" value="1"/>
</dbReference>
<evidence type="ECO:0000259" key="2">
    <source>
        <dbReference type="PROSITE" id="PS50975"/>
    </source>
</evidence>
<evidence type="ECO:0000256" key="1">
    <source>
        <dbReference type="PROSITE-ProRule" id="PRU00409"/>
    </source>
</evidence>
<dbReference type="SUPFAM" id="SSF56059">
    <property type="entry name" value="Glutathione synthetase ATP-binding domain-like"/>
    <property type="match status" value="1"/>
</dbReference>
<dbReference type="InterPro" id="IPR011761">
    <property type="entry name" value="ATP-grasp"/>
</dbReference>
<sequence>MKKRKSLKRKKLRSSPSLRNRRLIKKKLSKTKRVNRNELVIYIFNVVEDEWSFTSAIQPLEKRYEAINALNNASECYLFANASNQEFIYISPVKISNSFKKYFQGICNTKKVDILVPIRKTGLVCKDLYTDKFLFNDLIKKAKKYKKVSLISYSTSPEFYELKERLLQLRINVLTPEAPEIENAWTVNFFGSKSGIRQLAQQSRAEEPDFIMPDGVICVGKLDAAKIAANRYINEKGVVLKTNKGSGGDGVLIFRDGELPRDYKSCEKRIFELLSEDGYWDRFPIIIEELINVNYNNISSFPNIEFKIHKSGKIEMLYYCLMMVTGEGKYFGLDMNEDIINERTAARIIDTGYYIAEQYDEAGYRGHFDIDLISSGNSKMYVCESNTRNTGGTDVYKLTRELFGKDFFSDTYVINRDNYILKTQKPIEFDALLKKIQPVLFNKSKKEGVILSGSGYLSVNSLLYTIYGNNKKRSYKIQSDLLEILNTID</sequence>
<keyword evidence="1" id="KW-0547">Nucleotide-binding</keyword>
<evidence type="ECO:0000313" key="3">
    <source>
        <dbReference type="EMBL" id="OGK40373.1"/>
    </source>
</evidence>
<accession>A0A1F7IAJ0</accession>
<reference evidence="3 4" key="1">
    <citation type="journal article" date="2016" name="Nat. Commun.">
        <title>Thousands of microbial genomes shed light on interconnected biogeochemical processes in an aquifer system.</title>
        <authorList>
            <person name="Anantharaman K."/>
            <person name="Brown C.T."/>
            <person name="Hug L.A."/>
            <person name="Sharon I."/>
            <person name="Castelle C.J."/>
            <person name="Probst A.J."/>
            <person name="Thomas B.C."/>
            <person name="Singh A."/>
            <person name="Wilkins M.J."/>
            <person name="Karaoz U."/>
            <person name="Brodie E.L."/>
            <person name="Williams K.H."/>
            <person name="Hubbard S.S."/>
            <person name="Banfield J.F."/>
        </authorList>
    </citation>
    <scope>NUCLEOTIDE SEQUENCE [LARGE SCALE GENOMIC DNA]</scope>
</reference>
<dbReference type="GO" id="GO:0046872">
    <property type="term" value="F:metal ion binding"/>
    <property type="evidence" value="ECO:0007669"/>
    <property type="project" value="InterPro"/>
</dbReference>
<feature type="domain" description="ATP-grasp" evidence="2">
    <location>
        <begin position="202"/>
        <end position="416"/>
    </location>
</feature>
<dbReference type="Proteomes" id="UP000177698">
    <property type="component" value="Unassembled WGS sequence"/>
</dbReference>
<dbReference type="STRING" id="1802056.A2954_03155"/>
<gene>
    <name evidence="3" type="ORF">A2954_03155</name>
</gene>
<dbReference type="EMBL" id="MGAG01000026">
    <property type="protein sequence ID" value="OGK40373.1"/>
    <property type="molecule type" value="Genomic_DNA"/>
</dbReference>
<keyword evidence="1" id="KW-0067">ATP-binding</keyword>
<name>A0A1F7IAJ0_9BACT</name>